<evidence type="ECO:0000256" key="1">
    <source>
        <dbReference type="ARBA" id="ARBA00022737"/>
    </source>
</evidence>
<sequence>MIGVIALTHLIGYCNFPKWKKDQLSLSNCGTQVLSDVLAKSGKSQAAQTVLTAKPKQKSGFSLQELQQLAKRHDYNLVGLRLKPEDLKQITLPAIAQVEWQNGKGHYWEIAERDGDLLKLYDPQNHDYYEQTIQEFSQQWHGAVLVFAQADKAKSTLPGKQLALNDMATINGGCCGLPAPPDDLGEPDAPDQECKTCPCPNGHGQPVWKVNPITMNFYMKDIPLWYTPAKGPAIEFKLSYNSQSTTNYYEPFGNKWQFSYGTFLVEAPGGNVSVFLPDGKQLIFVKTTNGYQLAAKYGETSKLEKIATNSFTLTETNGMVYSYGIPGGTDSQQVFLTTITDAYSNKVTFSYNSNAQLVGVTDADGKTSVLDYNAEGLVAKITDPFGRFAQFSYNPERDLVELVDMGGIKTQLGYDADKYLSSIDFGQGIWAIYTEPSDGVDNGSNPYPAPGKTMWENYRITITSPMGSQQEYYYDGYNKDSWYVSANDYVHYKSSDINNYRKAPKTLYEVNNPSSTGEYGIVTSIRRPMGDRKYYEYNAARLITSLSYNNDPSGVYSYKYNGLNYVTQTTLPNGLVTKLAYAANNEDLISITDSRGIQSFEYNPYHDITAATDRKGNKTAIEYNGFGQASKTTDPLGVVTEYLYDADQRLNQINRDGKVLLNQSYDTQGRVSSRTGIDGVTIGFAYDNLDRMTQITYPDGKNTVLTWSAVRPSLIEHISLRDGRTAYFSYDAEQRLTININAENGQSRYEYDKNGNLIRFIDTNSTATLWQYDANDRVSRKTYDDGKQEVYTWNSRDSLDSKRNARGKTTYFSYNSNGGLTTINFSLSRKRHSL</sequence>
<name>A0A0F3IHE5_9GAMM</name>
<evidence type="ECO:0000313" key="4">
    <source>
        <dbReference type="Proteomes" id="UP000033684"/>
    </source>
</evidence>
<dbReference type="GO" id="GO:0005524">
    <property type="term" value="F:ATP binding"/>
    <property type="evidence" value="ECO:0007669"/>
    <property type="project" value="InterPro"/>
</dbReference>
<dbReference type="RefSeq" id="WP_045779766.1">
    <property type="nucleotide sequence ID" value="NZ_LAJX01000147.1"/>
</dbReference>
<dbReference type="InterPro" id="IPR045351">
    <property type="entry name" value="DUF6531"/>
</dbReference>
<reference evidence="4" key="1">
    <citation type="submission" date="2015-03" db="EMBL/GenBank/DDBJ databases">
        <title>Draft genome sequence of a novel methanotroph (Sn10-6) isolated from flooded ricefield rhizosphere in India.</title>
        <authorList>
            <person name="Pandit P.S."/>
            <person name="Pore S.D."/>
            <person name="Arora P."/>
            <person name="Kapse N.G."/>
            <person name="Dhakephalkar P.K."/>
            <person name="Rahalkar M.C."/>
        </authorList>
    </citation>
    <scope>NUCLEOTIDE SEQUENCE [LARGE SCALE GENOMIC DNA]</scope>
    <source>
        <strain evidence="4">Sn10-6</strain>
    </source>
</reference>
<organism evidence="3 4">
    <name type="scientific">Methylocucumis oryzae</name>
    <dbReference type="NCBI Taxonomy" id="1632867"/>
    <lineage>
        <taxon>Bacteria</taxon>
        <taxon>Pseudomonadati</taxon>
        <taxon>Pseudomonadota</taxon>
        <taxon>Gammaproteobacteria</taxon>
        <taxon>Methylococcales</taxon>
        <taxon>Methylococcaceae</taxon>
        <taxon>Methylocucumis</taxon>
    </lineage>
</organism>
<dbReference type="AlphaFoldDB" id="A0A0F3IHE5"/>
<dbReference type="InterPro" id="IPR056823">
    <property type="entry name" value="TEN-like_YD-shell"/>
</dbReference>
<dbReference type="EMBL" id="LAJX01000147">
    <property type="protein sequence ID" value="KJV05968.1"/>
    <property type="molecule type" value="Genomic_DNA"/>
</dbReference>
<keyword evidence="4" id="KW-1185">Reference proteome</keyword>
<dbReference type="Pfam" id="PF25023">
    <property type="entry name" value="TEN_YD-shell"/>
    <property type="match status" value="1"/>
</dbReference>
<dbReference type="PROSITE" id="PS50990">
    <property type="entry name" value="PEPTIDASE_C39"/>
    <property type="match status" value="1"/>
</dbReference>
<dbReference type="InterPro" id="IPR050708">
    <property type="entry name" value="T6SS_VgrG/RHS"/>
</dbReference>
<dbReference type="PANTHER" id="PTHR32305">
    <property type="match status" value="1"/>
</dbReference>
<dbReference type="Pfam" id="PF03412">
    <property type="entry name" value="Peptidase_C39"/>
    <property type="match status" value="1"/>
</dbReference>
<dbReference type="InterPro" id="IPR005074">
    <property type="entry name" value="Peptidase_C39"/>
</dbReference>
<dbReference type="InterPro" id="IPR006530">
    <property type="entry name" value="YD"/>
</dbReference>
<dbReference type="GO" id="GO:0006508">
    <property type="term" value="P:proteolysis"/>
    <property type="evidence" value="ECO:0007669"/>
    <property type="project" value="InterPro"/>
</dbReference>
<evidence type="ECO:0000259" key="2">
    <source>
        <dbReference type="PROSITE" id="PS50990"/>
    </source>
</evidence>
<dbReference type="Pfam" id="PF05593">
    <property type="entry name" value="RHS_repeat"/>
    <property type="match status" value="1"/>
</dbReference>
<dbReference type="GO" id="GO:0008233">
    <property type="term" value="F:peptidase activity"/>
    <property type="evidence" value="ECO:0007669"/>
    <property type="project" value="InterPro"/>
</dbReference>
<dbReference type="Proteomes" id="UP000033684">
    <property type="component" value="Unassembled WGS sequence"/>
</dbReference>
<dbReference type="NCBIfam" id="TIGR01643">
    <property type="entry name" value="YD_repeat_2x"/>
    <property type="match status" value="6"/>
</dbReference>
<dbReference type="InterPro" id="IPR031325">
    <property type="entry name" value="RHS_repeat"/>
</dbReference>
<comment type="caution">
    <text evidence="3">The sequence shown here is derived from an EMBL/GenBank/DDBJ whole genome shotgun (WGS) entry which is preliminary data.</text>
</comment>
<dbReference type="Gene3D" id="2.180.10.10">
    <property type="entry name" value="RHS repeat-associated core"/>
    <property type="match status" value="2"/>
</dbReference>
<dbReference type="Pfam" id="PF20148">
    <property type="entry name" value="DUF6531"/>
    <property type="match status" value="1"/>
</dbReference>
<keyword evidence="1" id="KW-0677">Repeat</keyword>
<dbReference type="PANTHER" id="PTHR32305:SF15">
    <property type="entry name" value="PROTEIN RHSA-RELATED"/>
    <property type="match status" value="1"/>
</dbReference>
<reference evidence="3 4" key="2">
    <citation type="journal article" date="2016" name="Microb. Ecol.">
        <title>Genome Characteristics of a Novel Type I Methanotroph (Sn10-6) Isolated from a Flooded Indian Rice Field.</title>
        <authorList>
            <person name="Rahalkar M.C."/>
            <person name="Pandit P.S."/>
            <person name="Dhakephalkar P.K."/>
            <person name="Pore S."/>
            <person name="Arora P."/>
            <person name="Kapse N."/>
        </authorList>
    </citation>
    <scope>NUCLEOTIDE SEQUENCE [LARGE SCALE GENOMIC DNA]</scope>
    <source>
        <strain evidence="3 4">Sn10-6</strain>
    </source>
</reference>
<dbReference type="Gene3D" id="3.90.70.10">
    <property type="entry name" value="Cysteine proteinases"/>
    <property type="match status" value="1"/>
</dbReference>
<gene>
    <name evidence="3" type="ORF">VZ94_14430</name>
</gene>
<dbReference type="OrthoDB" id="7030285at2"/>
<accession>A0A0F3IHE5</accession>
<protein>
    <recommendedName>
        <fullName evidence="2">Peptidase C39 domain-containing protein</fullName>
    </recommendedName>
</protein>
<feature type="domain" description="Peptidase C39" evidence="2">
    <location>
        <begin position="23"/>
        <end position="147"/>
    </location>
</feature>
<proteinExistence type="predicted"/>
<evidence type="ECO:0000313" key="3">
    <source>
        <dbReference type="EMBL" id="KJV05968.1"/>
    </source>
</evidence>
<dbReference type="GO" id="GO:0016020">
    <property type="term" value="C:membrane"/>
    <property type="evidence" value="ECO:0007669"/>
    <property type="project" value="InterPro"/>
</dbReference>